<feature type="transmembrane region" description="Helical" evidence="3">
    <location>
        <begin position="902"/>
        <end position="922"/>
    </location>
</feature>
<organism evidence="4">
    <name type="scientific">viral metagenome</name>
    <dbReference type="NCBI Taxonomy" id="1070528"/>
    <lineage>
        <taxon>unclassified sequences</taxon>
        <taxon>metagenomes</taxon>
        <taxon>organismal metagenomes</taxon>
    </lineage>
</organism>
<sequence>MNKKDSDLTKDFVETGFDIIKEATREHEKIISYSKLRDLIVNKDIKELINDSNILSFNDDVITSITEEYKNFIKKETVLKNSNEYEEKTASSSEENASEGFLKTAIVLSSIAFNIILIKLYFDGDFRLLQLCGGIVIIIALTQAAYKVIDLLSYSVKNGTENVDKLLTSAKSKLKNISKNEKETETDKKKHILEFLKIYFDMESSTKNSHVKSKQILEHFLRTQESFMIKSENIGVNNKKYEDRFFKIYNFMKNTDITKELIHKYGKKDDDHSYTRSHLYQTFDNKSLTETFKNLYKGVSGEETDFKPELKESGIKNGDYKDEYYHTLIKSDTSKLNTAIKELGYSLNNIKPNAPTYDDEFGSIIKINNAFEILRLTNLPEYDEICNNYLFKGMPEFKKIQTNKDRFAIPDEYNALIKLKNHLLNCDSFSSHLYIKKICEKNIKTYPNDLGLSIKQNVKDIISKITDDNKYLEVLVDKVFKFNHIVMNDVVLKKDLITGKFDEIMDLYETIFTKVFEYSGVIRIDMINYFVEKTDKEFATEENKGKNLFKHNGRKIIDIIFDRYDINNDNLKIINTSPETQNKFKFITYDQYMQKMTAYDDNSIHEMHKNFQIVYNDMDNIIIEYRSGKTKDDSSSIKINILKDMVHYYIASSLFFMLDYFISLFVDSYSDKNKYVAFKQPIKDQAGTIYNNVTGEVDKILDGSLVPDNPPQGNGASESDNPPQGNGASESGKTLQQQISDIKTQINIMEGCNKKPKQDDAGGKDCKQLKNELLALQKQLNKQEAEQKKEMTKSKLKNYENGMKFMTVFSIWILSVVLFYSFWMKIDSDYNYNDMIAINNSLKMREHLQNMAKHSKDAYTNKHNREEHLRLLYEATKDLLVVQEKCNLTKQSQGVMFPTSDVFIGVIIIGICVVVIFTNNMLNNPFEVMKKVKLIKSVMTNESEVSNEFDINTYINLIKLYAYEIKEDLLKELIKTSENPDGIRTILDKLKYNEYPSKVEYEKSKEQLEKVRKDVLDRMTPYIDKQENFKTKTEFENIFSNEAESNTIQLQKEMIYQIIMNHPEDWFRKDGWEYIFNTSITYTDNSENILFKEKTNALSKFLQNKKYNEVYDYVNSVISNGDETDKFNVIMKVITAAKNTTKEKVLYSSYYDQYNRLVTTAPNKEREEFLNEVDKNTAISLLEMKMISNVIPITIDRFIEMRNKPGFNEQVMSKIDKAVSERNNQINNLINELDKEIINPYERINFTKMKSLTDQERKVGVLYGGGGQEPITKSGNDNITILQNDPNFDANSANIDLNNILSKYNTDEANSRLEKLQGIESTLVNMENIEPIINTSVAFSIFMLAIFMSYKIMNNAIKYKVELFNGKLFGESICM</sequence>
<feature type="region of interest" description="Disordered" evidence="2">
    <location>
        <begin position="702"/>
        <end position="734"/>
    </location>
</feature>
<feature type="transmembrane region" description="Helical" evidence="3">
    <location>
        <begin position="1332"/>
        <end position="1350"/>
    </location>
</feature>
<protein>
    <submittedName>
        <fullName evidence="4">Uncharacterized protein</fullName>
    </submittedName>
</protein>
<keyword evidence="3" id="KW-0812">Transmembrane</keyword>
<reference evidence="4" key="1">
    <citation type="journal article" date="2020" name="Nature">
        <title>Giant virus diversity and host interactions through global metagenomics.</title>
        <authorList>
            <person name="Schulz F."/>
            <person name="Roux S."/>
            <person name="Paez-Espino D."/>
            <person name="Jungbluth S."/>
            <person name="Walsh D.A."/>
            <person name="Denef V.J."/>
            <person name="McMahon K.D."/>
            <person name="Konstantinidis K.T."/>
            <person name="Eloe-Fadrosh E.A."/>
            <person name="Kyrpides N.C."/>
            <person name="Woyke T."/>
        </authorList>
    </citation>
    <scope>NUCLEOTIDE SEQUENCE</scope>
    <source>
        <strain evidence="4">GVMAG-M-3300018416-26</strain>
    </source>
</reference>
<feature type="transmembrane region" description="Helical" evidence="3">
    <location>
        <begin position="805"/>
        <end position="823"/>
    </location>
</feature>
<feature type="compositionally biased region" description="Polar residues" evidence="2">
    <location>
        <begin position="711"/>
        <end position="734"/>
    </location>
</feature>
<name>A0A6C0BPF5_9ZZZZ</name>
<keyword evidence="3" id="KW-0472">Membrane</keyword>
<accession>A0A6C0BPF5</accession>
<keyword evidence="1" id="KW-0175">Coiled coil</keyword>
<evidence type="ECO:0000313" key="4">
    <source>
        <dbReference type="EMBL" id="QHS94046.1"/>
    </source>
</evidence>
<dbReference type="EMBL" id="MN739215">
    <property type="protein sequence ID" value="QHS94046.1"/>
    <property type="molecule type" value="Genomic_DNA"/>
</dbReference>
<proteinExistence type="predicted"/>
<feature type="coiled-coil region" evidence="1">
    <location>
        <begin position="766"/>
        <end position="802"/>
    </location>
</feature>
<evidence type="ECO:0000256" key="3">
    <source>
        <dbReference type="SAM" id="Phobius"/>
    </source>
</evidence>
<keyword evidence="3" id="KW-1133">Transmembrane helix</keyword>
<evidence type="ECO:0000256" key="2">
    <source>
        <dbReference type="SAM" id="MobiDB-lite"/>
    </source>
</evidence>
<evidence type="ECO:0000256" key="1">
    <source>
        <dbReference type="SAM" id="Coils"/>
    </source>
</evidence>